<dbReference type="InterPro" id="IPR058245">
    <property type="entry name" value="NreC/VraR/RcsB-like_REC"/>
</dbReference>
<dbReference type="AlphaFoldDB" id="A0A1Y5PXU5"/>
<evidence type="ECO:0000256" key="2">
    <source>
        <dbReference type="ARBA" id="ARBA00023125"/>
    </source>
</evidence>
<keyword evidence="1 3" id="KW-0597">Phosphoprotein</keyword>
<dbReference type="CDD" id="cd06170">
    <property type="entry name" value="LuxR_C_like"/>
    <property type="match status" value="1"/>
</dbReference>
<reference evidence="6" key="1">
    <citation type="submission" date="2016-03" db="EMBL/GenBank/DDBJ databases">
        <authorList>
            <person name="Ploux O."/>
        </authorList>
    </citation>
    <scope>NUCLEOTIDE SEQUENCE</scope>
    <source>
        <strain evidence="6">UC10</strain>
    </source>
</reference>
<dbReference type="InterPro" id="IPR016032">
    <property type="entry name" value="Sig_transdc_resp-reg_C-effctor"/>
</dbReference>
<organism evidence="6">
    <name type="scientific">uncultured Sphingopyxis sp</name>
    <dbReference type="NCBI Taxonomy" id="310581"/>
    <lineage>
        <taxon>Bacteria</taxon>
        <taxon>Pseudomonadati</taxon>
        <taxon>Pseudomonadota</taxon>
        <taxon>Alphaproteobacteria</taxon>
        <taxon>Sphingomonadales</taxon>
        <taxon>Sphingomonadaceae</taxon>
        <taxon>Sphingopyxis</taxon>
        <taxon>environmental samples</taxon>
    </lineage>
</organism>
<dbReference type="PANTHER" id="PTHR45566">
    <property type="entry name" value="HTH-TYPE TRANSCRIPTIONAL REGULATOR YHJB-RELATED"/>
    <property type="match status" value="1"/>
</dbReference>
<dbReference type="SUPFAM" id="SSF46894">
    <property type="entry name" value="C-terminal effector domain of the bipartite response regulators"/>
    <property type="match status" value="1"/>
</dbReference>
<evidence type="ECO:0000256" key="3">
    <source>
        <dbReference type="PROSITE-ProRule" id="PRU00169"/>
    </source>
</evidence>
<dbReference type="InterPro" id="IPR051015">
    <property type="entry name" value="EvgA-like"/>
</dbReference>
<dbReference type="InterPro" id="IPR011006">
    <property type="entry name" value="CheY-like_superfamily"/>
</dbReference>
<proteinExistence type="predicted"/>
<dbReference type="PROSITE" id="PS50110">
    <property type="entry name" value="RESPONSE_REGULATORY"/>
    <property type="match status" value="1"/>
</dbReference>
<dbReference type="KEGG" id="sphu:SPPYR_3694"/>
<evidence type="ECO:0000259" key="5">
    <source>
        <dbReference type="PROSITE" id="PS50110"/>
    </source>
</evidence>
<keyword evidence="2" id="KW-0238">DNA-binding</keyword>
<dbReference type="Pfam" id="PF00072">
    <property type="entry name" value="Response_reg"/>
    <property type="match status" value="1"/>
</dbReference>
<dbReference type="InterPro" id="IPR001789">
    <property type="entry name" value="Sig_transdc_resp-reg_receiver"/>
</dbReference>
<dbReference type="PROSITE" id="PS50043">
    <property type="entry name" value="HTH_LUXR_2"/>
    <property type="match status" value="1"/>
</dbReference>
<dbReference type="SMART" id="SM00421">
    <property type="entry name" value="HTH_LUXR"/>
    <property type="match status" value="1"/>
</dbReference>
<dbReference type="GO" id="GO:0003677">
    <property type="term" value="F:DNA binding"/>
    <property type="evidence" value="ECO:0007669"/>
    <property type="project" value="UniProtKB-KW"/>
</dbReference>
<evidence type="ECO:0000313" key="6">
    <source>
        <dbReference type="EMBL" id="SBV34809.1"/>
    </source>
</evidence>
<feature type="domain" description="HTH luxR-type" evidence="4">
    <location>
        <begin position="170"/>
        <end position="235"/>
    </location>
</feature>
<dbReference type="SMART" id="SM00448">
    <property type="entry name" value="REC"/>
    <property type="match status" value="1"/>
</dbReference>
<dbReference type="EMBL" id="LT598653">
    <property type="protein sequence ID" value="SBV34809.1"/>
    <property type="molecule type" value="Genomic_DNA"/>
</dbReference>
<dbReference type="CDD" id="cd17535">
    <property type="entry name" value="REC_NarL-like"/>
    <property type="match status" value="1"/>
</dbReference>
<evidence type="ECO:0000259" key="4">
    <source>
        <dbReference type="PROSITE" id="PS50043"/>
    </source>
</evidence>
<evidence type="ECO:0000256" key="1">
    <source>
        <dbReference type="ARBA" id="ARBA00022553"/>
    </source>
</evidence>
<dbReference type="InterPro" id="IPR036388">
    <property type="entry name" value="WH-like_DNA-bd_sf"/>
</dbReference>
<dbReference type="InterPro" id="IPR000792">
    <property type="entry name" value="Tscrpt_reg_LuxR_C"/>
</dbReference>
<dbReference type="SUPFAM" id="SSF52172">
    <property type="entry name" value="CheY-like"/>
    <property type="match status" value="1"/>
</dbReference>
<gene>
    <name evidence="6" type="ORF">SPPYR_3694</name>
</gene>
<name>A0A1Y5PXU5_9SPHN</name>
<dbReference type="Pfam" id="PF00196">
    <property type="entry name" value="GerE"/>
    <property type="match status" value="1"/>
</dbReference>
<dbReference type="PANTHER" id="PTHR45566:SF2">
    <property type="entry name" value="NARL SUBFAMILY"/>
    <property type="match status" value="1"/>
</dbReference>
<dbReference type="Gene3D" id="3.40.50.2300">
    <property type="match status" value="1"/>
</dbReference>
<dbReference type="GO" id="GO:0000160">
    <property type="term" value="P:phosphorelay signal transduction system"/>
    <property type="evidence" value="ECO:0007669"/>
    <property type="project" value="InterPro"/>
</dbReference>
<sequence length="260" mass="28586">MKCRKCINSVRRTKQTSTGSRIVILWGGRCVEHCFLVADEGVLCREGLVALLQRIRRNVRVVQANSLAGVIEILSDDRSVDVAIVDLGLSGLGGIDGVRHLRTHFPQVRIVVTATALRRDLIVDCLRAGVHGYISKTMPAEEIVEALETIDSKRIFVPSVMSEEGEEVGFREPPRPLSERQREVLAALATGKSNKEIAWQLRISEGTVKVHVHALFRALGVHNRVGAVAAFMDIESAPAALEPPLPGLLHARQQVGHRRI</sequence>
<protein>
    <submittedName>
        <fullName evidence="6">Putative Two component system response regulator</fullName>
    </submittedName>
</protein>
<dbReference type="Gene3D" id="1.10.10.10">
    <property type="entry name" value="Winged helix-like DNA-binding domain superfamily/Winged helix DNA-binding domain"/>
    <property type="match status" value="1"/>
</dbReference>
<accession>A0A1Y5PXU5</accession>
<feature type="modified residue" description="4-aspartylphosphate" evidence="3">
    <location>
        <position position="86"/>
    </location>
</feature>
<dbReference type="GO" id="GO:0006355">
    <property type="term" value="P:regulation of DNA-templated transcription"/>
    <property type="evidence" value="ECO:0007669"/>
    <property type="project" value="InterPro"/>
</dbReference>
<feature type="domain" description="Response regulatory" evidence="5">
    <location>
        <begin position="34"/>
        <end position="151"/>
    </location>
</feature>
<dbReference type="PRINTS" id="PR00038">
    <property type="entry name" value="HTHLUXR"/>
</dbReference>